<evidence type="ECO:0000313" key="10">
    <source>
        <dbReference type="Proteomes" id="UP000319771"/>
    </source>
</evidence>
<comment type="caution">
    <text evidence="9">The sequence shown here is derived from an EMBL/GenBank/DDBJ whole genome shotgun (WGS) entry which is preliminary data.</text>
</comment>
<keyword evidence="3" id="KW-1003">Cell membrane</keyword>
<evidence type="ECO:0000256" key="5">
    <source>
        <dbReference type="ARBA" id="ARBA00022989"/>
    </source>
</evidence>
<dbReference type="InterPro" id="IPR004680">
    <property type="entry name" value="Cit_transptr-like_dom"/>
</dbReference>
<keyword evidence="5 7" id="KW-1133">Transmembrane helix</keyword>
<keyword evidence="4 7" id="KW-0812">Transmembrane</keyword>
<evidence type="ECO:0000313" key="9">
    <source>
        <dbReference type="EMBL" id="TMQ69276.1"/>
    </source>
</evidence>
<dbReference type="AlphaFoldDB" id="A0A538U035"/>
<name>A0A538U035_UNCEI</name>
<evidence type="ECO:0000256" key="2">
    <source>
        <dbReference type="ARBA" id="ARBA00022448"/>
    </source>
</evidence>
<dbReference type="PANTHER" id="PTHR43302:SF5">
    <property type="entry name" value="TRANSPORTER ARSB-RELATED"/>
    <property type="match status" value="1"/>
</dbReference>
<evidence type="ECO:0000256" key="1">
    <source>
        <dbReference type="ARBA" id="ARBA00004651"/>
    </source>
</evidence>
<evidence type="ECO:0000256" key="6">
    <source>
        <dbReference type="ARBA" id="ARBA00023136"/>
    </source>
</evidence>
<dbReference type="EMBL" id="VBPB01000323">
    <property type="protein sequence ID" value="TMQ69276.1"/>
    <property type="molecule type" value="Genomic_DNA"/>
</dbReference>
<proteinExistence type="predicted"/>
<protein>
    <recommendedName>
        <fullName evidence="8">Citrate transporter-like domain-containing protein</fullName>
    </recommendedName>
</protein>
<dbReference type="Proteomes" id="UP000319771">
    <property type="component" value="Unassembled WGS sequence"/>
</dbReference>
<feature type="transmembrane region" description="Helical" evidence="7">
    <location>
        <begin position="12"/>
        <end position="31"/>
    </location>
</feature>
<accession>A0A538U035</accession>
<reference evidence="9 10" key="1">
    <citation type="journal article" date="2019" name="Nat. Microbiol.">
        <title>Mediterranean grassland soil C-N compound turnover is dependent on rainfall and depth, and is mediated by genomically divergent microorganisms.</title>
        <authorList>
            <person name="Diamond S."/>
            <person name="Andeer P.F."/>
            <person name="Li Z."/>
            <person name="Crits-Christoph A."/>
            <person name="Burstein D."/>
            <person name="Anantharaman K."/>
            <person name="Lane K.R."/>
            <person name="Thomas B.C."/>
            <person name="Pan C."/>
            <person name="Northen T.R."/>
            <person name="Banfield J.F."/>
        </authorList>
    </citation>
    <scope>NUCLEOTIDE SEQUENCE [LARGE SCALE GENOMIC DNA]</scope>
    <source>
        <strain evidence="9">WS_11</strain>
    </source>
</reference>
<comment type="subcellular location">
    <subcellularLocation>
        <location evidence="1">Cell membrane</location>
        <topology evidence="1">Multi-pass membrane protein</topology>
    </subcellularLocation>
</comment>
<dbReference type="GO" id="GO:0055085">
    <property type="term" value="P:transmembrane transport"/>
    <property type="evidence" value="ECO:0007669"/>
    <property type="project" value="InterPro"/>
</dbReference>
<evidence type="ECO:0000259" key="8">
    <source>
        <dbReference type="Pfam" id="PF03600"/>
    </source>
</evidence>
<evidence type="ECO:0000256" key="4">
    <source>
        <dbReference type="ARBA" id="ARBA00022692"/>
    </source>
</evidence>
<dbReference type="GO" id="GO:0005886">
    <property type="term" value="C:plasma membrane"/>
    <property type="evidence" value="ECO:0007669"/>
    <property type="project" value="UniProtKB-SubCell"/>
</dbReference>
<keyword evidence="6 7" id="KW-0472">Membrane</keyword>
<evidence type="ECO:0000256" key="3">
    <source>
        <dbReference type="ARBA" id="ARBA00022475"/>
    </source>
</evidence>
<evidence type="ECO:0000256" key="7">
    <source>
        <dbReference type="SAM" id="Phobius"/>
    </source>
</evidence>
<dbReference type="Pfam" id="PF03600">
    <property type="entry name" value="CitMHS"/>
    <property type="match status" value="1"/>
</dbReference>
<keyword evidence="2" id="KW-0813">Transport</keyword>
<organism evidence="9 10">
    <name type="scientific">Eiseniibacteriota bacterium</name>
    <dbReference type="NCBI Taxonomy" id="2212470"/>
    <lineage>
        <taxon>Bacteria</taxon>
        <taxon>Candidatus Eiseniibacteriota</taxon>
    </lineage>
</organism>
<feature type="transmembrane region" description="Helical" evidence="7">
    <location>
        <begin position="70"/>
        <end position="91"/>
    </location>
</feature>
<sequence>MSPLFPAASGHAQAALIIFALTYLVLGFGSLPPLRIDRTGATLIGATAMVGLDVLTPHQAAAAIDFHTLALLFGMMILVAHLRLAGFFAWIDTRLMG</sequence>
<dbReference type="PANTHER" id="PTHR43302">
    <property type="entry name" value="TRANSPORTER ARSB-RELATED"/>
    <property type="match status" value="1"/>
</dbReference>
<gene>
    <name evidence="9" type="ORF">E6K81_15230</name>
</gene>
<feature type="domain" description="Citrate transporter-like" evidence="8">
    <location>
        <begin position="36"/>
        <end position="95"/>
    </location>
</feature>